<evidence type="ECO:0000256" key="3">
    <source>
        <dbReference type="ARBA" id="ARBA00008388"/>
    </source>
</evidence>
<evidence type="ECO:0000256" key="5">
    <source>
        <dbReference type="ARBA" id="ARBA00022660"/>
    </source>
</evidence>
<dbReference type="InterPro" id="IPR038659">
    <property type="entry name" value="AOX_sf"/>
</dbReference>
<accession>A5GZV6</accession>
<keyword evidence="8 13" id="KW-0249">Electron transport</keyword>
<evidence type="ECO:0000256" key="12">
    <source>
        <dbReference type="ARBA" id="ARBA00023136"/>
    </source>
</evidence>
<evidence type="ECO:0000256" key="11">
    <source>
        <dbReference type="ARBA" id="ARBA00023004"/>
    </source>
</evidence>
<evidence type="ECO:0000256" key="7">
    <source>
        <dbReference type="ARBA" id="ARBA00022723"/>
    </source>
</evidence>
<evidence type="ECO:0000256" key="13">
    <source>
        <dbReference type="RuleBase" id="RU003779"/>
    </source>
</evidence>
<evidence type="ECO:0000256" key="4">
    <source>
        <dbReference type="ARBA" id="ARBA00022448"/>
    </source>
</evidence>
<keyword evidence="7 13" id="KW-0479">Metal-binding</keyword>
<dbReference type="GO" id="GO:0106292">
    <property type="term" value="F:superoxide-generating NADPH oxidase activity"/>
    <property type="evidence" value="ECO:0007669"/>
    <property type="project" value="UniProtKB-ARBA"/>
</dbReference>
<comment type="similarity">
    <text evidence="3 13">Belongs to the alternative oxidase family.</text>
</comment>
<reference evidence="14" key="1">
    <citation type="journal article" date="2008" name="J. Plant Physiol.">
        <title>Consumption of oxygen by astaxanthin biosynthesis: a protective mechanism against oxidative stress in Haematococcus pluvialis (Chlorophyceae).</title>
        <authorList>
            <person name="Li Y."/>
            <person name="Sommerfeld M."/>
            <person name="Chen F."/>
            <person name="Hu Q."/>
        </authorList>
    </citation>
    <scope>NUCLEOTIDE SEQUENCE</scope>
</reference>
<keyword evidence="11 13" id="KW-0408">Iron</keyword>
<evidence type="ECO:0000256" key="8">
    <source>
        <dbReference type="ARBA" id="ARBA00022982"/>
    </source>
</evidence>
<comment type="catalytic activity">
    <reaction evidence="1 13">
        <text>2 a ubiquinol + O2 = 2 a ubiquinone + 2 H2O</text>
        <dbReference type="Rhea" id="RHEA:30255"/>
        <dbReference type="Rhea" id="RHEA-COMP:9565"/>
        <dbReference type="Rhea" id="RHEA-COMP:9566"/>
        <dbReference type="ChEBI" id="CHEBI:15377"/>
        <dbReference type="ChEBI" id="CHEBI:15379"/>
        <dbReference type="ChEBI" id="CHEBI:16389"/>
        <dbReference type="ChEBI" id="CHEBI:17976"/>
        <dbReference type="EC" id="1.10.3.11"/>
    </reaction>
</comment>
<dbReference type="GO" id="GO:0010230">
    <property type="term" value="P:alternative respiration"/>
    <property type="evidence" value="ECO:0007669"/>
    <property type="project" value="TreeGrafter"/>
</dbReference>
<name>A5GZV6_HAELA</name>
<organism evidence="14">
    <name type="scientific">Haematococcus lacustris</name>
    <name type="common">Green alga</name>
    <name type="synonym">Haematococcus pluvialis</name>
    <dbReference type="NCBI Taxonomy" id="44745"/>
    <lineage>
        <taxon>Eukaryota</taxon>
        <taxon>Viridiplantae</taxon>
        <taxon>Chlorophyta</taxon>
        <taxon>core chlorophytes</taxon>
        <taxon>Chlorophyceae</taxon>
        <taxon>CS clade</taxon>
        <taxon>Chlamydomonadales</taxon>
        <taxon>Haematococcaceae</taxon>
        <taxon>Haematococcus</taxon>
    </lineage>
</organism>
<evidence type="ECO:0000256" key="1">
    <source>
        <dbReference type="ARBA" id="ARBA00001192"/>
    </source>
</evidence>
<dbReference type="InterPro" id="IPR002680">
    <property type="entry name" value="AOX"/>
</dbReference>
<dbReference type="GO" id="GO:0016020">
    <property type="term" value="C:membrane"/>
    <property type="evidence" value="ECO:0007669"/>
    <property type="project" value="UniProtKB-SubCell"/>
</dbReference>
<keyword evidence="10 13" id="KW-0560">Oxidoreductase</keyword>
<evidence type="ECO:0000256" key="6">
    <source>
        <dbReference type="ARBA" id="ARBA00022692"/>
    </source>
</evidence>
<sequence>MLASPFALDSKASLGRGAARRCSRAPRGLLTVAAIVTPAVDSQDVPSPSPLPKKRNRIFTDKDGVRIQAMPVDYGFRAGAGRLYQDHYGEIPKSVWELASLNFKHELDQMRHSFRHNPYYRELYARNPPKTLLAKLNCRVGQAMANGLGKVDELLEKIGLLPELKPLPSWSPDALAEFDEIKDKLSKLTICNEAVARREAARIAADGDMEATPIAVKLPFLALCWVLDVVYDKRPIQKFWVLETVARIPYFAYISILHLYESLGFWRAGAELRKIHFAEEWNELHHLQIMESLGGDQAWFDRFLAEHAAVLYYWLLIAFYLVSPKVAYNFMQRVEHHAADTYCEFLESNRELLASIPPPVVALNYYRNQDLYLFDSFQTSSKASGVQRRPDCNTLLDVFINVRDDELEHVATMFAMQNEEIAKQLAIGRGSPGPEDHLTME</sequence>
<dbReference type="EMBL" id="DQ485458">
    <property type="protein sequence ID" value="ABF85790.1"/>
    <property type="molecule type" value="mRNA"/>
</dbReference>
<comment type="subcellular location">
    <subcellularLocation>
        <location evidence="2">Membrane</location>
    </subcellularLocation>
</comment>
<dbReference type="EC" id="1.10.3.11" evidence="13"/>
<dbReference type="Pfam" id="PF01786">
    <property type="entry name" value="AOX"/>
    <property type="match status" value="1"/>
</dbReference>
<keyword evidence="6 13" id="KW-0812">Transmembrane</keyword>
<reference evidence="14" key="2">
    <citation type="journal article" date="2009" name="Planta">
        <title>Occurrence and environmental stress responses of two plastid terminal oxidases in Haematococcus pluvialis (Chlorophyceae).</title>
        <authorList>
            <person name="Wang J."/>
            <person name="Sommerfeld M."/>
            <person name="Hu Q."/>
        </authorList>
    </citation>
    <scope>NUCLEOTIDE SEQUENCE</scope>
</reference>
<gene>
    <name evidence="14" type="primary">PTOX2</name>
</gene>
<keyword evidence="5 13" id="KW-0679">Respiratory chain</keyword>
<protein>
    <recommendedName>
        <fullName evidence="13">Ubiquinol oxidase</fullName>
        <ecNumber evidence="13">1.10.3.11</ecNumber>
    </recommendedName>
</protein>
<keyword evidence="12 13" id="KW-0472">Membrane</keyword>
<proteinExistence type="evidence at transcript level"/>
<dbReference type="GO" id="GO:0009916">
    <property type="term" value="F:alternative oxidase activity"/>
    <property type="evidence" value="ECO:0007669"/>
    <property type="project" value="UniProtKB-UniRule"/>
</dbReference>
<evidence type="ECO:0000256" key="2">
    <source>
        <dbReference type="ARBA" id="ARBA00004370"/>
    </source>
</evidence>
<evidence type="ECO:0000256" key="10">
    <source>
        <dbReference type="ARBA" id="ARBA00023002"/>
    </source>
</evidence>
<dbReference type="Gene3D" id="1.20.1260.140">
    <property type="entry name" value="Alternative oxidase"/>
    <property type="match status" value="1"/>
</dbReference>
<dbReference type="GO" id="GO:0005739">
    <property type="term" value="C:mitochondrion"/>
    <property type="evidence" value="ECO:0007669"/>
    <property type="project" value="TreeGrafter"/>
</dbReference>
<dbReference type="GO" id="GO:0046872">
    <property type="term" value="F:metal ion binding"/>
    <property type="evidence" value="ECO:0007669"/>
    <property type="project" value="UniProtKB-UniRule"/>
</dbReference>
<dbReference type="AlphaFoldDB" id="A5GZV6"/>
<dbReference type="GO" id="GO:0102721">
    <property type="term" value="F:ubiquinol:oxygen oxidoreductase activity"/>
    <property type="evidence" value="ECO:0007669"/>
    <property type="project" value="UniProtKB-EC"/>
</dbReference>
<dbReference type="GO" id="GO:0098803">
    <property type="term" value="C:respiratory chain complex"/>
    <property type="evidence" value="ECO:0007669"/>
    <property type="project" value="UniProtKB-UniRule"/>
</dbReference>
<dbReference type="PANTHER" id="PTHR31803">
    <property type="entry name" value="ALTERNATIVE OXIDASE"/>
    <property type="match status" value="1"/>
</dbReference>
<keyword evidence="9" id="KW-1133">Transmembrane helix</keyword>
<evidence type="ECO:0000256" key="9">
    <source>
        <dbReference type="ARBA" id="ARBA00022989"/>
    </source>
</evidence>
<comment type="cofactor">
    <cofactor evidence="13">
        <name>Fe cation</name>
        <dbReference type="ChEBI" id="CHEBI:24875"/>
    </cofactor>
    <text evidence="13">Binds 2 iron ions per subunit.</text>
</comment>
<evidence type="ECO:0000313" key="14">
    <source>
        <dbReference type="EMBL" id="ABF85790.1"/>
    </source>
</evidence>
<keyword evidence="4" id="KW-0813">Transport</keyword>
<dbReference type="PANTHER" id="PTHR31803:SF19">
    <property type="entry name" value="UBIQUINOL OXIDASE"/>
    <property type="match status" value="1"/>
</dbReference>